<protein>
    <submittedName>
        <fullName evidence="2">Uncharacterized protein</fullName>
    </submittedName>
</protein>
<evidence type="ECO:0000313" key="2">
    <source>
        <dbReference type="EMBL" id="JAG17583.1"/>
    </source>
</evidence>
<dbReference type="EMBL" id="GBHO01026021">
    <property type="protein sequence ID" value="JAG17583.1"/>
    <property type="molecule type" value="Transcribed_RNA"/>
</dbReference>
<dbReference type="AlphaFoldDB" id="A0A0A9XFM6"/>
<reference evidence="2" key="2">
    <citation type="submission" date="2014-07" db="EMBL/GenBank/DDBJ databases">
        <authorList>
            <person name="Hull J."/>
        </authorList>
    </citation>
    <scope>NUCLEOTIDE SEQUENCE</scope>
</reference>
<name>A0A0A9XFM6_LYGHE</name>
<gene>
    <name evidence="2" type="ORF">CM83_43841</name>
    <name evidence="3" type="ORF">g.13577</name>
</gene>
<evidence type="ECO:0000256" key="1">
    <source>
        <dbReference type="SAM" id="MobiDB-lite"/>
    </source>
</evidence>
<feature type="compositionally biased region" description="Low complexity" evidence="1">
    <location>
        <begin position="105"/>
        <end position="115"/>
    </location>
</feature>
<proteinExistence type="predicted"/>
<reference evidence="2" key="1">
    <citation type="journal article" date="2014" name="PLoS ONE">
        <title>Transcriptome-Based Identification of ABC Transporters in the Western Tarnished Plant Bug Lygus hesperus.</title>
        <authorList>
            <person name="Hull J.J."/>
            <person name="Chaney K."/>
            <person name="Geib S.M."/>
            <person name="Fabrick J.A."/>
            <person name="Brent C.S."/>
            <person name="Walsh D."/>
            <person name="Lavine L.C."/>
        </authorList>
    </citation>
    <scope>NUCLEOTIDE SEQUENCE</scope>
</reference>
<sequence length="125" mass="13960">MSSEDAVMLAMFLNELATVNDTTQFVYVCKSAVQLHRIYLQLKYAYKAHVANKTIKAVTLSYSKDVKDEHNHASDEDSIRALLMELRTLQSTLVSKVADMTSDKNNSTVNSSRSSTGDETCFTVQ</sequence>
<organism evidence="2">
    <name type="scientific">Lygus hesperus</name>
    <name type="common">Western plant bug</name>
    <dbReference type="NCBI Taxonomy" id="30085"/>
    <lineage>
        <taxon>Eukaryota</taxon>
        <taxon>Metazoa</taxon>
        <taxon>Ecdysozoa</taxon>
        <taxon>Arthropoda</taxon>
        <taxon>Hexapoda</taxon>
        <taxon>Insecta</taxon>
        <taxon>Pterygota</taxon>
        <taxon>Neoptera</taxon>
        <taxon>Paraneoptera</taxon>
        <taxon>Hemiptera</taxon>
        <taxon>Heteroptera</taxon>
        <taxon>Panheteroptera</taxon>
        <taxon>Cimicomorpha</taxon>
        <taxon>Miridae</taxon>
        <taxon>Mirini</taxon>
        <taxon>Lygus</taxon>
    </lineage>
</organism>
<accession>A0A0A9XFM6</accession>
<evidence type="ECO:0000313" key="3">
    <source>
        <dbReference type="EMBL" id="JAQ04264.1"/>
    </source>
</evidence>
<reference evidence="3" key="3">
    <citation type="journal article" date="2016" name="Gigascience">
        <title>De novo construction of an expanded transcriptome assembly for the western tarnished plant bug, Lygus hesperus.</title>
        <authorList>
            <person name="Tassone E.E."/>
            <person name="Geib S.M."/>
            <person name="Hall B."/>
            <person name="Fabrick J.A."/>
            <person name="Brent C.S."/>
            <person name="Hull J.J."/>
        </authorList>
    </citation>
    <scope>NUCLEOTIDE SEQUENCE</scope>
</reference>
<dbReference type="EMBL" id="GDHC01014365">
    <property type="protein sequence ID" value="JAQ04264.1"/>
    <property type="molecule type" value="Transcribed_RNA"/>
</dbReference>
<feature type="region of interest" description="Disordered" evidence="1">
    <location>
        <begin position="102"/>
        <end position="125"/>
    </location>
</feature>